<dbReference type="OrthoDB" id="6064873at2"/>
<protein>
    <submittedName>
        <fullName evidence="1">Exonuclease VII large subunit</fullName>
    </submittedName>
</protein>
<proteinExistence type="predicted"/>
<dbReference type="EMBL" id="QGGU01000004">
    <property type="protein sequence ID" value="PWK52824.1"/>
    <property type="molecule type" value="Genomic_DNA"/>
</dbReference>
<organism evidence="1 2">
    <name type="scientific">Pleionea mediterranea</name>
    <dbReference type="NCBI Taxonomy" id="523701"/>
    <lineage>
        <taxon>Bacteria</taxon>
        <taxon>Pseudomonadati</taxon>
        <taxon>Pseudomonadota</taxon>
        <taxon>Gammaproteobacteria</taxon>
        <taxon>Oceanospirillales</taxon>
        <taxon>Pleioneaceae</taxon>
        <taxon>Pleionea</taxon>
    </lineage>
</organism>
<evidence type="ECO:0000313" key="2">
    <source>
        <dbReference type="Proteomes" id="UP000245790"/>
    </source>
</evidence>
<dbReference type="AlphaFoldDB" id="A0A316FVL1"/>
<dbReference type="Proteomes" id="UP000245790">
    <property type="component" value="Unassembled WGS sequence"/>
</dbReference>
<keyword evidence="1" id="KW-0378">Hydrolase</keyword>
<gene>
    <name evidence="1" type="ORF">C8D97_10442</name>
</gene>
<sequence>MNQQHNLVINIPTFSVEDLINTASPKQSEPLIVVEGMVKAIRPFSKNGEIKCYYGDLRSVFDSDYEVSFRCPPNAFPQAEGQIVKIQGPYKFRYDTYKKKFIIEVNGPCIGVNQSGIDIKKPLLPTDRNPKQTLRSFIENNKNLKGVLLIGTSVGCNDLLTSSGSNKNDFMGVETPNMTNVNAILTAIENYSNPKGIFIVRGGDDDSIFVWDDVESVRAITQLDVPFYTAIGHAHRITLLDQFSDESFLSPIDLGHVLKSVKYQIDDLKSLKRSLKKSNNDNICLQENSSKLLNRSKLLFKVCTALSFLAVFELYFLIL</sequence>
<comment type="caution">
    <text evidence="1">The sequence shown here is derived from an EMBL/GenBank/DDBJ whole genome shotgun (WGS) entry which is preliminary data.</text>
</comment>
<keyword evidence="1" id="KW-0269">Exonuclease</keyword>
<accession>A0A316FVL1</accession>
<evidence type="ECO:0000313" key="1">
    <source>
        <dbReference type="EMBL" id="PWK52824.1"/>
    </source>
</evidence>
<name>A0A316FVL1_9GAMM</name>
<dbReference type="RefSeq" id="WP_109762813.1">
    <property type="nucleotide sequence ID" value="NZ_QGGU01000004.1"/>
</dbReference>
<keyword evidence="1" id="KW-0540">Nuclease</keyword>
<reference evidence="1 2" key="1">
    <citation type="submission" date="2018-05" db="EMBL/GenBank/DDBJ databases">
        <title>Genomic Encyclopedia of Type Strains, Phase IV (KMG-IV): sequencing the most valuable type-strain genomes for metagenomic binning, comparative biology and taxonomic classification.</title>
        <authorList>
            <person name="Goeker M."/>
        </authorList>
    </citation>
    <scope>NUCLEOTIDE SEQUENCE [LARGE SCALE GENOMIC DNA]</scope>
    <source>
        <strain evidence="1 2">DSM 25350</strain>
    </source>
</reference>
<dbReference type="GO" id="GO:0004527">
    <property type="term" value="F:exonuclease activity"/>
    <property type="evidence" value="ECO:0007669"/>
    <property type="project" value="UniProtKB-KW"/>
</dbReference>
<keyword evidence="2" id="KW-1185">Reference proteome</keyword>